<dbReference type="STRING" id="468056.SAMN05443549_10181"/>
<protein>
    <submittedName>
        <fullName evidence="2">WG containing repeat-containing protein</fullName>
    </submittedName>
</protein>
<name>A0A1M5DUN6_9FLAO</name>
<dbReference type="InterPro" id="IPR032774">
    <property type="entry name" value="WG_beta_rep"/>
</dbReference>
<dbReference type="Proteomes" id="UP000184516">
    <property type="component" value="Unassembled WGS sequence"/>
</dbReference>
<gene>
    <name evidence="2" type="ORF">SAMN05443549_10181</name>
</gene>
<dbReference type="OrthoDB" id="623514at2"/>
<organism evidence="2 3">
    <name type="scientific">Flavobacterium fluvii</name>
    <dbReference type="NCBI Taxonomy" id="468056"/>
    <lineage>
        <taxon>Bacteria</taxon>
        <taxon>Pseudomonadati</taxon>
        <taxon>Bacteroidota</taxon>
        <taxon>Flavobacteriia</taxon>
        <taxon>Flavobacteriales</taxon>
        <taxon>Flavobacteriaceae</taxon>
        <taxon>Flavobacterium</taxon>
    </lineage>
</organism>
<evidence type="ECO:0000313" key="2">
    <source>
        <dbReference type="EMBL" id="SHF70707.1"/>
    </source>
</evidence>
<feature type="chain" id="PRO_5012861168" evidence="1">
    <location>
        <begin position="20"/>
        <end position="218"/>
    </location>
</feature>
<keyword evidence="3" id="KW-1185">Reference proteome</keyword>
<proteinExistence type="predicted"/>
<accession>A0A1M5DUN6</accession>
<keyword evidence="1" id="KW-0732">Signal</keyword>
<sequence>MKKLLLLCFLLAILFNAKAQDLIRFDSEGKIGFKNQQGEIVIPADTYYPDSFHDGLLTIQINDKYGGININGRIVVPFKYDYITDFYKGYAAVLLDNTVRIIDVSGKEVKKLKYTRLGWYKDDIVNVGLDDKFGRIYIATGEEIIPPIYESIPRFYKEEYGFITRAQLNGKWGFIDKLGNVIVPIEYDSVRYYSNGQLRATKDGKDFYFDKTGKKIEK</sequence>
<evidence type="ECO:0000256" key="1">
    <source>
        <dbReference type="SAM" id="SignalP"/>
    </source>
</evidence>
<dbReference type="Pfam" id="PF14903">
    <property type="entry name" value="WG_beta_rep"/>
    <property type="match status" value="2"/>
</dbReference>
<evidence type="ECO:0000313" key="3">
    <source>
        <dbReference type="Proteomes" id="UP000184516"/>
    </source>
</evidence>
<dbReference type="PANTHER" id="PTHR37841:SF1">
    <property type="entry name" value="DUF3298 DOMAIN-CONTAINING PROTEIN"/>
    <property type="match status" value="1"/>
</dbReference>
<dbReference type="PANTHER" id="PTHR37841">
    <property type="entry name" value="GLR2918 PROTEIN"/>
    <property type="match status" value="1"/>
</dbReference>
<dbReference type="RefSeq" id="WP_084546063.1">
    <property type="nucleotide sequence ID" value="NZ_FQWB01000001.1"/>
</dbReference>
<feature type="signal peptide" evidence="1">
    <location>
        <begin position="1"/>
        <end position="19"/>
    </location>
</feature>
<dbReference type="AlphaFoldDB" id="A0A1M5DUN6"/>
<reference evidence="3" key="1">
    <citation type="submission" date="2016-11" db="EMBL/GenBank/DDBJ databases">
        <authorList>
            <person name="Varghese N."/>
            <person name="Submissions S."/>
        </authorList>
    </citation>
    <scope>NUCLEOTIDE SEQUENCE [LARGE SCALE GENOMIC DNA]</scope>
    <source>
        <strain evidence="3">DSM 19978</strain>
    </source>
</reference>
<dbReference type="EMBL" id="FQWB01000001">
    <property type="protein sequence ID" value="SHF70707.1"/>
    <property type="molecule type" value="Genomic_DNA"/>
</dbReference>